<dbReference type="OrthoDB" id="6491893at2"/>
<dbReference type="EMBL" id="VDLX02000029">
    <property type="protein sequence ID" value="KAB8186253.1"/>
    <property type="molecule type" value="Genomic_DNA"/>
</dbReference>
<dbReference type="InterPro" id="IPR032710">
    <property type="entry name" value="NTF2-like_dom_sf"/>
</dbReference>
<dbReference type="Proteomes" id="UP000312512">
    <property type="component" value="Unassembled WGS sequence"/>
</dbReference>
<dbReference type="RefSeq" id="WP_139637685.1">
    <property type="nucleotide sequence ID" value="NZ_VDLX02000029.1"/>
</dbReference>
<gene>
    <name evidence="4" type="ORF">FH608_046880</name>
</gene>
<evidence type="ECO:0000313" key="4">
    <source>
        <dbReference type="EMBL" id="KAB8186253.1"/>
    </source>
</evidence>
<dbReference type="SUPFAM" id="SSF54427">
    <property type="entry name" value="NTF2-like"/>
    <property type="match status" value="1"/>
</dbReference>
<feature type="region of interest" description="Disordered" evidence="1">
    <location>
        <begin position="31"/>
        <end position="86"/>
    </location>
</feature>
<evidence type="ECO:0000256" key="1">
    <source>
        <dbReference type="SAM" id="MobiDB-lite"/>
    </source>
</evidence>
<feature type="chain" id="PRO_5039275902" description="SnoaL-like domain-containing protein" evidence="2">
    <location>
        <begin position="27"/>
        <end position="195"/>
    </location>
</feature>
<evidence type="ECO:0000259" key="3">
    <source>
        <dbReference type="Pfam" id="PF12680"/>
    </source>
</evidence>
<keyword evidence="5" id="KW-1185">Reference proteome</keyword>
<feature type="domain" description="SnoaL-like" evidence="3">
    <location>
        <begin position="90"/>
        <end position="165"/>
    </location>
</feature>
<feature type="signal peptide" evidence="2">
    <location>
        <begin position="1"/>
        <end position="26"/>
    </location>
</feature>
<comment type="caution">
    <text evidence="4">The sequence shown here is derived from an EMBL/GenBank/DDBJ whole genome shotgun (WGS) entry which is preliminary data.</text>
</comment>
<dbReference type="InterPro" id="IPR037401">
    <property type="entry name" value="SnoaL-like"/>
</dbReference>
<accession>A0A5C4V701</accession>
<evidence type="ECO:0000256" key="2">
    <source>
        <dbReference type="SAM" id="SignalP"/>
    </source>
</evidence>
<organism evidence="4 5">
    <name type="scientific">Nonomuraea phyllanthi</name>
    <dbReference type="NCBI Taxonomy" id="2219224"/>
    <lineage>
        <taxon>Bacteria</taxon>
        <taxon>Bacillati</taxon>
        <taxon>Actinomycetota</taxon>
        <taxon>Actinomycetes</taxon>
        <taxon>Streptosporangiales</taxon>
        <taxon>Streptosporangiaceae</taxon>
        <taxon>Nonomuraea</taxon>
    </lineage>
</organism>
<feature type="compositionally biased region" description="Acidic residues" evidence="1">
    <location>
        <begin position="45"/>
        <end position="59"/>
    </location>
</feature>
<reference evidence="4 5" key="1">
    <citation type="submission" date="2019-10" db="EMBL/GenBank/DDBJ databases">
        <title>Nonomuraea sp. nov., isolated from Phyllanthus amarus.</title>
        <authorList>
            <person name="Klykleung N."/>
            <person name="Tanasupawat S."/>
        </authorList>
    </citation>
    <scope>NUCLEOTIDE SEQUENCE [LARGE SCALE GENOMIC DNA]</scope>
    <source>
        <strain evidence="4 5">PA1-10</strain>
    </source>
</reference>
<sequence length="195" mass="20371">MDRISQRTALLLAAVVPALLVAGCGAGGNGTQAMKGAASPATPTDDTDSPDETETETGSEEPTSTESEGEGEGATPTATNTGPGLPRTAVESYFAALKSGNLDEVVSAFADHAVVEMDGEPTSEGTEAIRGLFKTELKDEQKATHTVDDVRTLGDKDAVVRSTSRRGDVAHRGLFLLMQDGGEWKITEFMDNQPS</sequence>
<dbReference type="Gene3D" id="3.10.450.50">
    <property type="match status" value="1"/>
</dbReference>
<proteinExistence type="predicted"/>
<protein>
    <recommendedName>
        <fullName evidence="3">SnoaL-like domain-containing protein</fullName>
    </recommendedName>
</protein>
<dbReference type="CDD" id="cd00531">
    <property type="entry name" value="NTF2_like"/>
    <property type="match status" value="1"/>
</dbReference>
<dbReference type="Pfam" id="PF12680">
    <property type="entry name" value="SnoaL_2"/>
    <property type="match status" value="1"/>
</dbReference>
<name>A0A5C4V701_9ACTN</name>
<keyword evidence="2" id="KW-0732">Signal</keyword>
<dbReference type="PROSITE" id="PS51257">
    <property type="entry name" value="PROKAR_LIPOPROTEIN"/>
    <property type="match status" value="1"/>
</dbReference>
<evidence type="ECO:0000313" key="5">
    <source>
        <dbReference type="Proteomes" id="UP000312512"/>
    </source>
</evidence>
<dbReference type="AlphaFoldDB" id="A0A5C4V701"/>